<organism evidence="2 3">
    <name type="scientific">Corallococcus exercitus</name>
    <dbReference type="NCBI Taxonomy" id="2316736"/>
    <lineage>
        <taxon>Bacteria</taxon>
        <taxon>Pseudomonadati</taxon>
        <taxon>Myxococcota</taxon>
        <taxon>Myxococcia</taxon>
        <taxon>Myxococcales</taxon>
        <taxon>Cystobacterineae</taxon>
        <taxon>Myxococcaceae</taxon>
        <taxon>Corallococcus</taxon>
    </lineage>
</organism>
<dbReference type="Proteomes" id="UP000563426">
    <property type="component" value="Unassembled WGS sequence"/>
</dbReference>
<accession>A0A3A8HU85</accession>
<dbReference type="RefSeq" id="WP_120527753.1">
    <property type="nucleotide sequence ID" value="NZ_JABFJV010000214.1"/>
</dbReference>
<evidence type="ECO:0000313" key="2">
    <source>
        <dbReference type="EMBL" id="NOK37267.1"/>
    </source>
</evidence>
<dbReference type="Pfam" id="PF15579">
    <property type="entry name" value="Imm52"/>
    <property type="match status" value="1"/>
</dbReference>
<sequence length="237" mass="26247">MTESYFAGAYWKGRSESVEQCARRASAFFQFLGRIEPTWNRWCETAKSFEEAARKQVATDVDSLRKHFNRKDCQLGDAFQYWLWAGTRPDEVSKVSGTCGSADPWTPSSCVLSPPEQGPLSERILTATMLSQVVREMAHIWEPEVGLATSSDHLVSMSSRTKIGTLPGWVMYFSRQRGPVPPLPAPVRVEPVGELGTLVVLTPERFTVTNPDHVALASQVQQVLGAAGLLHPLRSLS</sequence>
<reference evidence="2 3" key="1">
    <citation type="submission" date="2020-05" db="EMBL/GenBank/DDBJ databases">
        <authorList>
            <person name="Whitworth D."/>
        </authorList>
    </citation>
    <scope>NUCLEOTIDE SEQUENCE [LARGE SCALE GENOMIC DNA]</scope>
    <source>
        <strain evidence="2 3">AB043B</strain>
    </source>
</reference>
<keyword evidence="3" id="KW-1185">Reference proteome</keyword>
<dbReference type="AlphaFoldDB" id="A0A3A8HU85"/>
<evidence type="ECO:0000259" key="1">
    <source>
        <dbReference type="Pfam" id="PF15579"/>
    </source>
</evidence>
<dbReference type="EMBL" id="JABFJV010000214">
    <property type="protein sequence ID" value="NOK37267.1"/>
    <property type="molecule type" value="Genomic_DNA"/>
</dbReference>
<evidence type="ECO:0000313" key="3">
    <source>
        <dbReference type="Proteomes" id="UP000563426"/>
    </source>
</evidence>
<dbReference type="OrthoDB" id="5521128at2"/>
<gene>
    <name evidence="2" type="ORF">HMI49_29145</name>
</gene>
<proteinExistence type="predicted"/>
<protein>
    <recommendedName>
        <fullName evidence="1">Immunity protein 52 domain-containing protein</fullName>
    </recommendedName>
</protein>
<name>A0A3A8HU85_9BACT</name>
<comment type="caution">
    <text evidence="2">The sequence shown here is derived from an EMBL/GenBank/DDBJ whole genome shotgun (WGS) entry which is preliminary data.</text>
</comment>
<dbReference type="InterPro" id="IPR028969">
    <property type="entry name" value="Imm52"/>
</dbReference>
<feature type="domain" description="Immunity protein 52" evidence="1">
    <location>
        <begin position="3"/>
        <end position="233"/>
    </location>
</feature>